<gene>
    <name evidence="2" type="ORF">VNI00_002878</name>
</gene>
<keyword evidence="3" id="KW-1185">Reference proteome</keyword>
<accession>A0AAW0DXA7</accession>
<reference evidence="2 3" key="1">
    <citation type="submission" date="2024-01" db="EMBL/GenBank/DDBJ databases">
        <title>A draft genome for a cacao thread blight-causing isolate of Paramarasmius palmivorus.</title>
        <authorList>
            <person name="Baruah I.K."/>
            <person name="Bukari Y."/>
            <person name="Amoako-Attah I."/>
            <person name="Meinhardt L.W."/>
            <person name="Bailey B.A."/>
            <person name="Cohen S.P."/>
        </authorList>
    </citation>
    <scope>NUCLEOTIDE SEQUENCE [LARGE SCALE GENOMIC DNA]</scope>
    <source>
        <strain evidence="2 3">GH-12</strain>
    </source>
</reference>
<organism evidence="2 3">
    <name type="scientific">Paramarasmius palmivorus</name>
    <dbReference type="NCBI Taxonomy" id="297713"/>
    <lineage>
        <taxon>Eukaryota</taxon>
        <taxon>Fungi</taxon>
        <taxon>Dikarya</taxon>
        <taxon>Basidiomycota</taxon>
        <taxon>Agaricomycotina</taxon>
        <taxon>Agaricomycetes</taxon>
        <taxon>Agaricomycetidae</taxon>
        <taxon>Agaricales</taxon>
        <taxon>Marasmiineae</taxon>
        <taxon>Marasmiaceae</taxon>
        <taxon>Paramarasmius</taxon>
    </lineage>
</organism>
<protein>
    <submittedName>
        <fullName evidence="2">Uncharacterized protein</fullName>
    </submittedName>
</protein>
<evidence type="ECO:0000256" key="1">
    <source>
        <dbReference type="SAM" id="MobiDB-lite"/>
    </source>
</evidence>
<dbReference type="EMBL" id="JAYKXP010000007">
    <property type="protein sequence ID" value="KAK7056325.1"/>
    <property type="molecule type" value="Genomic_DNA"/>
</dbReference>
<dbReference type="Proteomes" id="UP001383192">
    <property type="component" value="Unassembled WGS sequence"/>
</dbReference>
<sequence>MNQNFVGSEKVGQFPKGATMQLDVNKLEQAEQDRLAKGAENPGAAKRAAVANRNPAEFDAKTGGGHGDTKPTQDPVM</sequence>
<proteinExistence type="predicted"/>
<evidence type="ECO:0000313" key="3">
    <source>
        <dbReference type="Proteomes" id="UP001383192"/>
    </source>
</evidence>
<comment type="caution">
    <text evidence="2">The sequence shown here is derived from an EMBL/GenBank/DDBJ whole genome shotgun (WGS) entry which is preliminary data.</text>
</comment>
<name>A0AAW0DXA7_9AGAR</name>
<feature type="region of interest" description="Disordered" evidence="1">
    <location>
        <begin position="33"/>
        <end position="77"/>
    </location>
</feature>
<dbReference type="AlphaFoldDB" id="A0AAW0DXA7"/>
<evidence type="ECO:0000313" key="2">
    <source>
        <dbReference type="EMBL" id="KAK7056325.1"/>
    </source>
</evidence>